<evidence type="ECO:0000256" key="7">
    <source>
        <dbReference type="ARBA" id="ARBA00022989"/>
    </source>
</evidence>
<keyword evidence="12" id="KW-1185">Reference proteome</keyword>
<dbReference type="PANTHER" id="PTHR21320:SF3">
    <property type="entry name" value="CYTOCHROME C OXIDASE ASSEMBLY PROTEIN COX11, MITOCHONDRIAL-RELATED"/>
    <property type="match status" value="1"/>
</dbReference>
<dbReference type="AlphaFoldDB" id="A0A1A8Y204"/>
<feature type="transmembrane region" description="Helical" evidence="10">
    <location>
        <begin position="21"/>
        <end position="39"/>
    </location>
</feature>
<protein>
    <recommendedName>
        <fullName evidence="4">Cytochrome c oxidase assembly protein CtaG</fullName>
    </recommendedName>
</protein>
<evidence type="ECO:0000256" key="4">
    <source>
        <dbReference type="ARBA" id="ARBA00015384"/>
    </source>
</evidence>
<dbReference type="Pfam" id="PF04442">
    <property type="entry name" value="CtaG_Cox11"/>
    <property type="match status" value="1"/>
</dbReference>
<evidence type="ECO:0000256" key="1">
    <source>
        <dbReference type="ARBA" id="ARBA00004007"/>
    </source>
</evidence>
<accession>A0A1A8Y204</accession>
<evidence type="ECO:0000256" key="9">
    <source>
        <dbReference type="ARBA" id="ARBA00023136"/>
    </source>
</evidence>
<name>A0A1A8Y204_9RHOO</name>
<keyword evidence="9 10" id="KW-0472">Membrane</keyword>
<dbReference type="GO" id="GO:0005507">
    <property type="term" value="F:copper ion binding"/>
    <property type="evidence" value="ECO:0007669"/>
    <property type="project" value="InterPro"/>
</dbReference>
<dbReference type="NCBIfam" id="NF003465">
    <property type="entry name" value="PRK05089.1"/>
    <property type="match status" value="1"/>
</dbReference>
<evidence type="ECO:0000256" key="10">
    <source>
        <dbReference type="SAM" id="Phobius"/>
    </source>
</evidence>
<dbReference type="PIRSF" id="PIRSF005413">
    <property type="entry name" value="COX11"/>
    <property type="match status" value="1"/>
</dbReference>
<dbReference type="InterPro" id="IPR023471">
    <property type="entry name" value="CtaG/Cox11_dom_sf"/>
</dbReference>
<keyword evidence="8" id="KW-0186">Copper</keyword>
<gene>
    <name evidence="11" type="ORF">PROAA_810018</name>
</gene>
<dbReference type="Gene3D" id="2.60.370.10">
    <property type="entry name" value="Ctag/Cox11"/>
    <property type="match status" value="1"/>
</dbReference>
<organism evidence="11 12">
    <name type="scientific">Candidatus Propionivibrio aalborgensis</name>
    <dbReference type="NCBI Taxonomy" id="1860101"/>
    <lineage>
        <taxon>Bacteria</taxon>
        <taxon>Pseudomonadati</taxon>
        <taxon>Pseudomonadota</taxon>
        <taxon>Betaproteobacteria</taxon>
        <taxon>Rhodocyclales</taxon>
        <taxon>Rhodocyclaceae</taxon>
        <taxon>Propionivibrio</taxon>
    </lineage>
</organism>
<evidence type="ECO:0000313" key="12">
    <source>
        <dbReference type="Proteomes" id="UP000199600"/>
    </source>
</evidence>
<dbReference type="Proteomes" id="UP000199600">
    <property type="component" value="Unassembled WGS sequence"/>
</dbReference>
<keyword evidence="5 10" id="KW-0812">Transmembrane</keyword>
<evidence type="ECO:0000256" key="3">
    <source>
        <dbReference type="ARBA" id="ARBA00009620"/>
    </source>
</evidence>
<evidence type="ECO:0000256" key="5">
    <source>
        <dbReference type="ARBA" id="ARBA00022692"/>
    </source>
</evidence>
<keyword evidence="6" id="KW-0735">Signal-anchor</keyword>
<evidence type="ECO:0000256" key="6">
    <source>
        <dbReference type="ARBA" id="ARBA00022968"/>
    </source>
</evidence>
<comment type="function">
    <text evidence="1">Exerts its effect at some terminal stage of cytochrome c oxidase synthesis, probably by being involved in the insertion of the copper B into subunit I.</text>
</comment>
<dbReference type="PANTHER" id="PTHR21320">
    <property type="entry name" value="CYTOCHROME C OXIDASE ASSEMBLY PROTEIN COX11-RELATED"/>
    <property type="match status" value="1"/>
</dbReference>
<evidence type="ECO:0000313" key="11">
    <source>
        <dbReference type="EMBL" id="SBT10976.1"/>
    </source>
</evidence>
<dbReference type="EMBL" id="FLQY01000386">
    <property type="protein sequence ID" value="SBT10976.1"/>
    <property type="molecule type" value="Genomic_DNA"/>
</dbReference>
<dbReference type="SUPFAM" id="SSF110111">
    <property type="entry name" value="Ctag/Cox11"/>
    <property type="match status" value="1"/>
</dbReference>
<reference evidence="11 12" key="1">
    <citation type="submission" date="2016-06" db="EMBL/GenBank/DDBJ databases">
        <authorList>
            <person name="Kjaerup R.B."/>
            <person name="Dalgaard T.S."/>
            <person name="Juul-Madsen H.R."/>
        </authorList>
    </citation>
    <scope>NUCLEOTIDE SEQUENCE [LARGE SCALE GENOMIC DNA]</scope>
    <source>
        <strain evidence="11">2</strain>
    </source>
</reference>
<evidence type="ECO:0000256" key="8">
    <source>
        <dbReference type="ARBA" id="ARBA00023008"/>
    </source>
</evidence>
<comment type="subcellular location">
    <subcellularLocation>
        <location evidence="2">Cell inner membrane</location>
        <topology evidence="2">Single-pass type II membrane protein</topology>
        <orientation evidence="2">Periplasmic side</orientation>
    </subcellularLocation>
</comment>
<evidence type="ECO:0000256" key="2">
    <source>
        <dbReference type="ARBA" id="ARBA00004382"/>
    </source>
</evidence>
<keyword evidence="7 10" id="KW-1133">Transmembrane helix</keyword>
<comment type="similarity">
    <text evidence="3">Belongs to the COX11/CtaG family.</text>
</comment>
<proteinExistence type="inferred from homology"/>
<dbReference type="InterPro" id="IPR007533">
    <property type="entry name" value="Cyt_c_oxidase_assmbl_CtaG"/>
</dbReference>
<dbReference type="RefSeq" id="WP_186412522.1">
    <property type="nucleotide sequence ID" value="NZ_FLQY01000386.1"/>
</dbReference>
<sequence length="205" mass="22178">MPLSVSSPTLGQTNRRLLKKLLALVVLAFAFGFALVPLYDAFCLVTGLNGKTGNAAQAGNFGFGGINKSVTAPPSSIDMNRVVTVEFTGTVMPGLPWELLPMTSKLDLHPGELHLVKYRVHNRSDKTIVGQAIPSVSPGLAAQHFEKIDCFCFAQQTLAPGETKELPLTFIVKPEIDNDIHTITLAYAFFHVDGEKSAVKNQVSR</sequence>
<dbReference type="GO" id="GO:0005886">
    <property type="term" value="C:plasma membrane"/>
    <property type="evidence" value="ECO:0007669"/>
    <property type="project" value="UniProtKB-SubCell"/>
</dbReference>